<name>A0A9D4FL97_DREPO</name>
<feature type="region of interest" description="Disordered" evidence="1">
    <location>
        <begin position="120"/>
        <end position="153"/>
    </location>
</feature>
<reference evidence="2" key="1">
    <citation type="journal article" date="2019" name="bioRxiv">
        <title>The Genome of the Zebra Mussel, Dreissena polymorpha: A Resource for Invasive Species Research.</title>
        <authorList>
            <person name="McCartney M.A."/>
            <person name="Auch B."/>
            <person name="Kono T."/>
            <person name="Mallez S."/>
            <person name="Zhang Y."/>
            <person name="Obille A."/>
            <person name="Becker A."/>
            <person name="Abrahante J.E."/>
            <person name="Garbe J."/>
            <person name="Badalamenti J.P."/>
            <person name="Herman A."/>
            <person name="Mangelson H."/>
            <person name="Liachko I."/>
            <person name="Sullivan S."/>
            <person name="Sone E.D."/>
            <person name="Koren S."/>
            <person name="Silverstein K.A.T."/>
            <person name="Beckman K.B."/>
            <person name="Gohl D.M."/>
        </authorList>
    </citation>
    <scope>NUCLEOTIDE SEQUENCE</scope>
    <source>
        <strain evidence="2">Duluth1</strain>
        <tissue evidence="2">Whole animal</tissue>
    </source>
</reference>
<dbReference type="AlphaFoldDB" id="A0A9D4FL97"/>
<evidence type="ECO:0000256" key="1">
    <source>
        <dbReference type="SAM" id="MobiDB-lite"/>
    </source>
</evidence>
<gene>
    <name evidence="2" type="ORF">DPMN_154533</name>
</gene>
<sequence length="250" mass="27285">MSSARDVKRGCSVSVLYTGHLKEPGAPLESGRFLYPARTPTNTSHGAESTITTLGWVGKNDGDSGWGFGGLHGWFLTDLLSRAARGWMRVLVSRVFSGWVLGPGPSTSRDPEHMGVALSYTSPTLENGPEADETNSTPETEEMSDNRSPDLSFENEADGLLVESSASLLDVSLRVYTMQPELISVVTQTDDTRTSTETSTDIRDDDDKYLSDQSFQAIENLQFRRILRGDMRLSEKGSVASLILEDAQGK</sequence>
<dbReference type="Proteomes" id="UP000828390">
    <property type="component" value="Unassembled WGS sequence"/>
</dbReference>
<proteinExistence type="predicted"/>
<protein>
    <submittedName>
        <fullName evidence="2">Uncharacterized protein</fullName>
    </submittedName>
</protein>
<reference evidence="2" key="2">
    <citation type="submission" date="2020-11" db="EMBL/GenBank/DDBJ databases">
        <authorList>
            <person name="McCartney M.A."/>
            <person name="Auch B."/>
            <person name="Kono T."/>
            <person name="Mallez S."/>
            <person name="Becker A."/>
            <person name="Gohl D.M."/>
            <person name="Silverstein K.A.T."/>
            <person name="Koren S."/>
            <person name="Bechman K.B."/>
            <person name="Herman A."/>
            <person name="Abrahante J.E."/>
            <person name="Garbe J."/>
        </authorList>
    </citation>
    <scope>NUCLEOTIDE SEQUENCE</scope>
    <source>
        <strain evidence="2">Duluth1</strain>
        <tissue evidence="2">Whole animal</tissue>
    </source>
</reference>
<dbReference type="EMBL" id="JAIWYP010000007">
    <property type="protein sequence ID" value="KAH3800890.1"/>
    <property type="molecule type" value="Genomic_DNA"/>
</dbReference>
<keyword evidence="3" id="KW-1185">Reference proteome</keyword>
<feature type="compositionally biased region" description="Acidic residues" evidence="1">
    <location>
        <begin position="129"/>
        <end position="143"/>
    </location>
</feature>
<comment type="caution">
    <text evidence="2">The sequence shown here is derived from an EMBL/GenBank/DDBJ whole genome shotgun (WGS) entry which is preliminary data.</text>
</comment>
<organism evidence="2 3">
    <name type="scientific">Dreissena polymorpha</name>
    <name type="common">Zebra mussel</name>
    <name type="synonym">Mytilus polymorpha</name>
    <dbReference type="NCBI Taxonomy" id="45954"/>
    <lineage>
        <taxon>Eukaryota</taxon>
        <taxon>Metazoa</taxon>
        <taxon>Spiralia</taxon>
        <taxon>Lophotrochozoa</taxon>
        <taxon>Mollusca</taxon>
        <taxon>Bivalvia</taxon>
        <taxon>Autobranchia</taxon>
        <taxon>Heteroconchia</taxon>
        <taxon>Euheterodonta</taxon>
        <taxon>Imparidentia</taxon>
        <taxon>Neoheterodontei</taxon>
        <taxon>Myida</taxon>
        <taxon>Dreissenoidea</taxon>
        <taxon>Dreissenidae</taxon>
        <taxon>Dreissena</taxon>
    </lineage>
</organism>
<evidence type="ECO:0000313" key="2">
    <source>
        <dbReference type="EMBL" id="KAH3800890.1"/>
    </source>
</evidence>
<accession>A0A9D4FL97</accession>
<evidence type="ECO:0000313" key="3">
    <source>
        <dbReference type="Proteomes" id="UP000828390"/>
    </source>
</evidence>